<protein>
    <recommendedName>
        <fullName evidence="7">dihydropyrimidinase</fullName>
        <ecNumber evidence="7">3.5.2.2</ecNumber>
    </recommendedName>
</protein>
<dbReference type="InterPro" id="IPR006680">
    <property type="entry name" value="Amidohydro-rel"/>
</dbReference>
<evidence type="ECO:0000256" key="1">
    <source>
        <dbReference type="ARBA" id="ARBA00001947"/>
    </source>
</evidence>
<evidence type="ECO:0000256" key="5">
    <source>
        <dbReference type="ARBA" id="ARBA00022801"/>
    </source>
</evidence>
<dbReference type="PANTHER" id="PTHR11647">
    <property type="entry name" value="HYDRANTOINASE/DIHYDROPYRIMIDINASE FAMILY MEMBER"/>
    <property type="match status" value="1"/>
</dbReference>
<organism evidence="11 12">
    <name type="scientific">Salix koriyanagi</name>
    <dbReference type="NCBI Taxonomy" id="2511006"/>
    <lineage>
        <taxon>Eukaryota</taxon>
        <taxon>Viridiplantae</taxon>
        <taxon>Streptophyta</taxon>
        <taxon>Embryophyta</taxon>
        <taxon>Tracheophyta</taxon>
        <taxon>Spermatophyta</taxon>
        <taxon>Magnoliopsida</taxon>
        <taxon>eudicotyledons</taxon>
        <taxon>Gunneridae</taxon>
        <taxon>Pentapetalae</taxon>
        <taxon>rosids</taxon>
        <taxon>fabids</taxon>
        <taxon>Malpighiales</taxon>
        <taxon>Salicaceae</taxon>
        <taxon>Saliceae</taxon>
        <taxon>Salix</taxon>
    </lineage>
</organism>
<dbReference type="Pfam" id="PF07969">
    <property type="entry name" value="Amidohydro_3"/>
    <property type="match status" value="1"/>
</dbReference>
<reference evidence="11" key="2">
    <citation type="journal article" date="2023" name="Int. J. Mol. Sci.">
        <title>De Novo Assembly and Annotation of 11 Diverse Shrub Willow (Salix) Genomes Reveals Novel Gene Organization in Sex-Linked Regions.</title>
        <authorList>
            <person name="Hyden B."/>
            <person name="Feng K."/>
            <person name="Yates T.B."/>
            <person name="Jawdy S."/>
            <person name="Cereghino C."/>
            <person name="Smart L.B."/>
            <person name="Muchero W."/>
        </authorList>
    </citation>
    <scope>NUCLEOTIDE SEQUENCE</scope>
    <source>
        <tissue evidence="11">Shoot tip</tissue>
    </source>
</reference>
<name>A0A9Q0X1W4_9ROSI</name>
<dbReference type="Pfam" id="PF01979">
    <property type="entry name" value="Amidohydro_1"/>
    <property type="match status" value="1"/>
</dbReference>
<dbReference type="CDD" id="cd01314">
    <property type="entry name" value="D-HYD"/>
    <property type="match status" value="1"/>
</dbReference>
<evidence type="ECO:0000256" key="6">
    <source>
        <dbReference type="ARBA" id="ARBA00036696"/>
    </source>
</evidence>
<dbReference type="Proteomes" id="UP001151752">
    <property type="component" value="Chromosome 16"/>
</dbReference>
<accession>A0A9Q0X1W4</accession>
<dbReference type="AlphaFoldDB" id="A0A9Q0X1W4"/>
<evidence type="ECO:0000256" key="8">
    <source>
        <dbReference type="PIRSR" id="PIRSR611778-50"/>
    </source>
</evidence>
<keyword evidence="3" id="KW-0597">Phosphoprotein</keyword>
<dbReference type="GO" id="GO:0046872">
    <property type="term" value="F:metal ion binding"/>
    <property type="evidence" value="ECO:0007669"/>
    <property type="project" value="UniProtKB-KW"/>
</dbReference>
<comment type="catalytic activity">
    <reaction evidence="6">
        <text>5,6-dihydrouracil + H2O = 3-(carbamoylamino)propanoate + H(+)</text>
        <dbReference type="Rhea" id="RHEA:16121"/>
        <dbReference type="ChEBI" id="CHEBI:11892"/>
        <dbReference type="ChEBI" id="CHEBI:15377"/>
        <dbReference type="ChEBI" id="CHEBI:15378"/>
        <dbReference type="ChEBI" id="CHEBI:15901"/>
        <dbReference type="EC" id="3.5.2.2"/>
    </reaction>
</comment>
<proteinExistence type="inferred from homology"/>
<dbReference type="SUPFAM" id="SSF51556">
    <property type="entry name" value="Metallo-dependent hydrolases"/>
    <property type="match status" value="1"/>
</dbReference>
<dbReference type="EC" id="3.5.2.2" evidence="7"/>
<dbReference type="FunFam" id="3.20.20.140:FF:000217">
    <property type="entry name" value="Dihydropyrimidinase-related protein 1"/>
    <property type="match status" value="1"/>
</dbReference>
<comment type="PTM">
    <text evidence="8">Carbamylation allows a single lysine to coordinate two divalent metal cations.</text>
</comment>
<feature type="domain" description="Amidohydrolase 3" evidence="10">
    <location>
        <begin position="180"/>
        <end position="207"/>
    </location>
</feature>
<dbReference type="GO" id="GO:0005829">
    <property type="term" value="C:cytosol"/>
    <property type="evidence" value="ECO:0007669"/>
    <property type="project" value="TreeGrafter"/>
</dbReference>
<dbReference type="Gene3D" id="2.30.40.10">
    <property type="entry name" value="Urease, subunit C, domain 1"/>
    <property type="match status" value="1"/>
</dbReference>
<evidence type="ECO:0000259" key="9">
    <source>
        <dbReference type="Pfam" id="PF01979"/>
    </source>
</evidence>
<dbReference type="FunFam" id="3.20.20.140:FF:000174">
    <property type="entry name" value="Dihydropyrimidinase-related protein 2"/>
    <property type="match status" value="1"/>
</dbReference>
<keyword evidence="4" id="KW-0479">Metal-binding</keyword>
<evidence type="ECO:0000256" key="4">
    <source>
        <dbReference type="ARBA" id="ARBA00022723"/>
    </source>
</evidence>
<gene>
    <name evidence="11" type="ORF">OIU74_001459</name>
</gene>
<dbReference type="InterPro" id="IPR032466">
    <property type="entry name" value="Metal_Hydrolase"/>
</dbReference>
<dbReference type="GO" id="GO:0006208">
    <property type="term" value="P:pyrimidine nucleobase catabolic process"/>
    <property type="evidence" value="ECO:0007669"/>
    <property type="project" value="TreeGrafter"/>
</dbReference>
<dbReference type="SUPFAM" id="SSF51338">
    <property type="entry name" value="Composite domain of metallo-dependent hydrolases"/>
    <property type="match status" value="2"/>
</dbReference>
<comment type="cofactor">
    <cofactor evidence="1">
        <name>Zn(2+)</name>
        <dbReference type="ChEBI" id="CHEBI:29105"/>
    </cofactor>
</comment>
<feature type="modified residue" description="N6-carboxylysine" evidence="8">
    <location>
        <position position="287"/>
    </location>
</feature>
<dbReference type="GO" id="GO:0004157">
    <property type="term" value="F:dihydropyrimidinase activity"/>
    <property type="evidence" value="ECO:0007669"/>
    <property type="project" value="UniProtKB-EC"/>
</dbReference>
<dbReference type="InterPro" id="IPR011778">
    <property type="entry name" value="Hydantoinase/dihydroPyrase"/>
</dbReference>
<evidence type="ECO:0000313" key="12">
    <source>
        <dbReference type="Proteomes" id="UP001151752"/>
    </source>
</evidence>
<dbReference type="Gene3D" id="3.20.20.140">
    <property type="entry name" value="Metal-dependent hydrolases"/>
    <property type="match status" value="2"/>
</dbReference>
<dbReference type="PANTHER" id="PTHR11647:SF1">
    <property type="entry name" value="COLLAPSIN RESPONSE MEDIATOR PROTEIN"/>
    <property type="match status" value="1"/>
</dbReference>
<evidence type="ECO:0000259" key="10">
    <source>
        <dbReference type="Pfam" id="PF07969"/>
    </source>
</evidence>
<reference evidence="11" key="1">
    <citation type="submission" date="2022-11" db="EMBL/GenBank/DDBJ databases">
        <authorList>
            <person name="Hyden B.L."/>
            <person name="Feng K."/>
            <person name="Yates T."/>
            <person name="Jawdy S."/>
            <person name="Smart L.B."/>
            <person name="Muchero W."/>
        </authorList>
    </citation>
    <scope>NUCLEOTIDE SEQUENCE</scope>
    <source>
        <tissue evidence="11">Shoot tip</tissue>
    </source>
</reference>
<feature type="domain" description="Amidohydrolase-related" evidence="9">
    <location>
        <begin position="482"/>
        <end position="622"/>
    </location>
</feature>
<evidence type="ECO:0000256" key="3">
    <source>
        <dbReference type="ARBA" id="ARBA00022553"/>
    </source>
</evidence>
<keyword evidence="12" id="KW-1185">Reference proteome</keyword>
<comment type="caution">
    <text evidence="11">The sequence shown here is derived from an EMBL/GenBank/DDBJ whole genome shotgun (WGS) entry which is preliminary data.</text>
</comment>
<sequence>MIEAVTSITTGAREGRVCAFLWAARWYSNSKTLGWVGSDSIWTHSMPYHFSLSLSLSLLLFTCFPSNSLSNQFCKTEIGIGEVGCGIISSSSTTKLLIKGGTVVNAHHQEFADVYVEDGIIVAVEPNLRELYYVRLLAELAESNTKFDRFLHEKSRVTYHLDKLDVFPPNVSGSVGDDVKVIDATGKYVMPGGIDPHTHLAMEALNTETVDDFFSGQAAALAGGTTMHIDFVIPVNGSLTAGLEVYEEKAKKSCMDYGFHMVITKFDDIVSRDMEIMVKERGINSFKFFLAYKGVLMVNDELLLEGLKRCKSLGALAMVHAENGDAVFEGQKRMIQLGITGPEGHALSRPPLLEGEATARAIRLAGFVNTPLYVVHVMSIDAMEEIARARKSDYFPKCVALFSSPLPSPTFIKAPRNLSFGTVNRVVKCTSTTRFYSRHIGQRVIGEPVVSGLVLDDSRLWDSDFTTASKYVMSPPIRASGHGKALQSALSNGVLQLVGTDHCVFNSTQKAFGIDDFRKIPNGVNGIEERMHLVWDTMVESGQISVTDYVRVTSTECAKIFNIYPRKGAIIAGSDADIIILNPHSSFEINARSHHSRTDTNVYEGRRGKGKVEVTIAGGRVVWENNELKVVPGSGKYIKMAPFNYLFSGIDRADASYLSSLNAPVNRFKSTT</sequence>
<dbReference type="InterPro" id="IPR050378">
    <property type="entry name" value="Metallo-dep_Hydrolases_sf"/>
</dbReference>
<evidence type="ECO:0000313" key="11">
    <source>
        <dbReference type="EMBL" id="KAJ6777481.1"/>
    </source>
</evidence>
<keyword evidence="5" id="KW-0378">Hydrolase</keyword>
<evidence type="ECO:0000256" key="2">
    <source>
        <dbReference type="ARBA" id="ARBA00008829"/>
    </source>
</evidence>
<dbReference type="InterPro" id="IPR013108">
    <property type="entry name" value="Amidohydro_3"/>
</dbReference>
<evidence type="ECO:0000256" key="7">
    <source>
        <dbReference type="ARBA" id="ARBA00039113"/>
    </source>
</evidence>
<comment type="similarity">
    <text evidence="2">Belongs to the metallo-dependent hydrolases superfamily. Hydantoinase/dihydropyrimidinase family.</text>
</comment>
<dbReference type="EMBL" id="JAPFFM010000001">
    <property type="protein sequence ID" value="KAJ6777481.1"/>
    <property type="molecule type" value="Genomic_DNA"/>
</dbReference>
<dbReference type="InterPro" id="IPR011059">
    <property type="entry name" value="Metal-dep_hydrolase_composite"/>
</dbReference>